<dbReference type="GO" id="GO:0005975">
    <property type="term" value="P:carbohydrate metabolic process"/>
    <property type="evidence" value="ECO:0007669"/>
    <property type="project" value="InterPro"/>
</dbReference>
<dbReference type="InterPro" id="IPR011013">
    <property type="entry name" value="Gal_mutarotase_sf_dom"/>
</dbReference>
<keyword evidence="2" id="KW-1185">Reference proteome</keyword>
<dbReference type="EMBL" id="LJYW01000001">
    <property type="protein sequence ID" value="KPL51523.1"/>
    <property type="molecule type" value="Genomic_DNA"/>
</dbReference>
<dbReference type="AlphaFoldDB" id="A0A0P6VHM8"/>
<evidence type="ECO:0000313" key="1">
    <source>
        <dbReference type="EMBL" id="KPL51523.1"/>
    </source>
</evidence>
<dbReference type="Pfam" id="PF01263">
    <property type="entry name" value="Aldose_epim"/>
    <property type="match status" value="1"/>
</dbReference>
<organism evidence="1 2">
    <name type="scientific">Prosthecodimorpha hirschii</name>
    <dbReference type="NCBI Taxonomy" id="665126"/>
    <lineage>
        <taxon>Bacteria</taxon>
        <taxon>Pseudomonadati</taxon>
        <taxon>Pseudomonadota</taxon>
        <taxon>Alphaproteobacteria</taxon>
        <taxon>Hyphomicrobiales</taxon>
        <taxon>Ancalomicrobiaceae</taxon>
        <taxon>Prosthecodimorpha</taxon>
    </lineage>
</organism>
<dbReference type="SUPFAM" id="SSF74650">
    <property type="entry name" value="Galactose mutarotase-like"/>
    <property type="match status" value="1"/>
</dbReference>
<reference evidence="1 2" key="2">
    <citation type="submission" date="2015-10" db="EMBL/GenBank/DDBJ databases">
        <title>Draft Genome Sequence of Prosthecomicrobium hirschii ATCC 27832.</title>
        <authorList>
            <person name="Daniel J."/>
            <person name="Givan S.A."/>
            <person name="Brun Y.V."/>
            <person name="Brown P.J."/>
        </authorList>
    </citation>
    <scope>NUCLEOTIDE SEQUENCE [LARGE SCALE GENOMIC DNA]</scope>
    <source>
        <strain evidence="1 2">16</strain>
    </source>
</reference>
<name>A0A0P6VHM8_9HYPH</name>
<dbReference type="GO" id="GO:0030246">
    <property type="term" value="F:carbohydrate binding"/>
    <property type="evidence" value="ECO:0007669"/>
    <property type="project" value="InterPro"/>
</dbReference>
<dbReference type="Gene3D" id="2.70.98.10">
    <property type="match status" value="1"/>
</dbReference>
<dbReference type="GO" id="GO:0016853">
    <property type="term" value="F:isomerase activity"/>
    <property type="evidence" value="ECO:0007669"/>
    <property type="project" value="InterPro"/>
</dbReference>
<comment type="caution">
    <text evidence="1">The sequence shown here is derived from an EMBL/GenBank/DDBJ whole genome shotgun (WGS) entry which is preliminary data.</text>
</comment>
<dbReference type="InterPro" id="IPR014718">
    <property type="entry name" value="GH-type_carb-bd"/>
</dbReference>
<reference evidence="1 2" key="1">
    <citation type="submission" date="2015-09" db="EMBL/GenBank/DDBJ databases">
        <authorList>
            <person name="Jackson K.R."/>
            <person name="Lunt B.L."/>
            <person name="Fisher J.N.B."/>
            <person name="Gardner A.V."/>
            <person name="Bailey M.E."/>
            <person name="Deus L.M."/>
            <person name="Earl A.S."/>
            <person name="Gibby P.D."/>
            <person name="Hartmann K.A."/>
            <person name="Liu J.E."/>
            <person name="Manci A.M."/>
            <person name="Nielsen D.A."/>
            <person name="Solomon M.B."/>
            <person name="Breakwell D.P."/>
            <person name="Burnett S.H."/>
            <person name="Grose J.H."/>
        </authorList>
    </citation>
    <scope>NUCLEOTIDE SEQUENCE [LARGE SCALE GENOMIC DNA]</scope>
    <source>
        <strain evidence="1 2">16</strain>
    </source>
</reference>
<dbReference type="RefSeq" id="WP_054357685.1">
    <property type="nucleotide sequence ID" value="NZ_LJYW01000001.1"/>
</dbReference>
<dbReference type="STRING" id="665126.ABB55_04145"/>
<gene>
    <name evidence="1" type="ORF">ABB55_04145</name>
</gene>
<accession>A0A0P6VHM8</accession>
<dbReference type="InterPro" id="IPR008183">
    <property type="entry name" value="Aldose_1/G6P_1-epimerase"/>
</dbReference>
<protein>
    <recommendedName>
        <fullName evidence="3">Aldose epimerase</fullName>
    </recommendedName>
</protein>
<evidence type="ECO:0008006" key="3">
    <source>
        <dbReference type="Google" id="ProtNLM"/>
    </source>
</evidence>
<sequence length="307" mass="32156">MHIRAGGYAAEIRPAAGGLLHRLTAAQGGGAVDLLHAPAGVAPSTASPNLFGLWPLVPFANRAFGGRVEADGIAFRVALNDPGGGAAIHGFGWQADWAVVAAGTDHVVLEHRRDASPDTDHPDPDHPDPYRYVARERFALSEAGLRVDLTVVNTATQPLPFGLGLHPWFPCDPDTRLTMRAGGALRLGPGYRAIGHGPVPAELDFAAGAHVHRGQEVVASYTGWDGTARLDYPARGFAIRIAADADLAAPLLWAPPDAEFVCLEPQTHAIGAPSEAAARAVTPLRILAPGASWTVSMTIALEPIPRA</sequence>
<dbReference type="Proteomes" id="UP000048984">
    <property type="component" value="Unassembled WGS sequence"/>
</dbReference>
<evidence type="ECO:0000313" key="2">
    <source>
        <dbReference type="Proteomes" id="UP000048984"/>
    </source>
</evidence>
<proteinExistence type="predicted"/>